<feature type="compositionally biased region" description="Polar residues" evidence="2">
    <location>
        <begin position="26"/>
        <end position="40"/>
    </location>
</feature>
<dbReference type="PANTHER" id="PTHR16255">
    <property type="entry name" value="REQUIRED FOR MEIOTIC NUCLEAR DIVISION PROTEIN 1 HOMOLOG"/>
    <property type="match status" value="1"/>
</dbReference>
<dbReference type="AlphaFoldDB" id="A0A0E9NAP6"/>
<dbReference type="GO" id="GO:0005739">
    <property type="term" value="C:mitochondrion"/>
    <property type="evidence" value="ECO:0007669"/>
    <property type="project" value="UniProtKB-ARBA"/>
</dbReference>
<evidence type="ECO:0000256" key="2">
    <source>
        <dbReference type="SAM" id="MobiDB-lite"/>
    </source>
</evidence>
<comment type="caution">
    <text evidence="5">The sequence shown here is derived from an EMBL/GenBank/DDBJ whole genome shotgun (WGS) entry which is preliminary data.</text>
</comment>
<sequence>MSLPVPSLHTKYNAEVDENQEDSMTDQRPNQRTPLIQTTGLRKGALGQIRRPAITPRNRQYTTPDPRTLQNAASRLHSVSVESLLASTSEIPSARRRAPAGIGRKDALPQRTTKTSQKLVLLPESSGSESRLASFESEDEDAGPPQDDEPRIQAQAAKPALPKRSFSERLTKHAREERNLPRVTAYAVAEGIRFQATAQFLRERHSVRPRVYDECMYVPYCLPLLPGIGCRVMSSPEVISPGGGSLLEQAIQYSEDRDHSHDYFAALANKLDEQRVPQVVLETIAESSEDNGLGREEQDGEQRSRAHSLSRPGSRSASADPTISGKHSRRGSLDVESMLKHAEMFVFNYGVIVFWNFSAAAERDILADFTFAKLYLRPLREIDVETEELHFEYSPNTLRPRIFNDMITLRSGDHMIKLAMSHAIAQSTKMSLFEGRMETVMEGAQSVPRHLALTGELGLTREQVIKMSGRLFKLRVDVNLSSNVLDTPEFFWDSEPALNPLYTAVREYLELRPRILVLNERCQVIFDLLDILTDSTNDTNMSRITLIIILLILVSIALTTIEVVFRFRALSWASSFLTKAYNPTRPPAIATPAYSIRYGIQPAIQLISTASLRRDITQ</sequence>
<keyword evidence="6" id="KW-1185">Reference proteome</keyword>
<feature type="domain" description="DUF155" evidence="4">
    <location>
        <begin position="344"/>
        <end position="519"/>
    </location>
</feature>
<dbReference type="InterPro" id="IPR051624">
    <property type="entry name" value="RMD1/Sad1-interacting"/>
</dbReference>
<dbReference type="PANTHER" id="PTHR16255:SF4">
    <property type="entry name" value="SPORULATION PROTEIN RMD8"/>
    <property type="match status" value="1"/>
</dbReference>
<dbReference type="InterPro" id="IPR003734">
    <property type="entry name" value="DUF155"/>
</dbReference>
<proteinExistence type="inferred from homology"/>
<dbReference type="Proteomes" id="UP000033140">
    <property type="component" value="Unassembled WGS sequence"/>
</dbReference>
<evidence type="ECO:0000259" key="4">
    <source>
        <dbReference type="Pfam" id="PF02582"/>
    </source>
</evidence>
<accession>A0A0E9NAP6</accession>
<comment type="similarity">
    <text evidence="1">Belongs to the RMD1/sif2 family.</text>
</comment>
<feature type="compositionally biased region" description="Polar residues" evidence="2">
    <location>
        <begin position="311"/>
        <end position="321"/>
    </location>
</feature>
<evidence type="ECO:0000313" key="6">
    <source>
        <dbReference type="Proteomes" id="UP000033140"/>
    </source>
</evidence>
<feature type="compositionally biased region" description="Basic and acidic residues" evidence="2">
    <location>
        <begin position="292"/>
        <end position="304"/>
    </location>
</feature>
<feature type="region of interest" description="Disordered" evidence="2">
    <location>
        <begin position="88"/>
        <end position="150"/>
    </location>
</feature>
<reference evidence="5 6" key="3">
    <citation type="journal article" date="2015" name="Genome Announc.">
        <title>Draft Genome Sequence of the Archiascomycetous Yeast Saitoella complicata.</title>
        <authorList>
            <person name="Yamauchi K."/>
            <person name="Kondo S."/>
            <person name="Hamamoto M."/>
            <person name="Takahashi Y."/>
            <person name="Ogura Y."/>
            <person name="Hayashi T."/>
            <person name="Nishida H."/>
        </authorList>
    </citation>
    <scope>NUCLEOTIDE SEQUENCE [LARGE SCALE GENOMIC DNA]</scope>
    <source>
        <strain evidence="5 6">NRRL Y-17804</strain>
    </source>
</reference>
<evidence type="ECO:0000256" key="3">
    <source>
        <dbReference type="SAM" id="Phobius"/>
    </source>
</evidence>
<organism evidence="5 6">
    <name type="scientific">Saitoella complicata (strain BCRC 22490 / CBS 7301 / JCM 7358 / NBRC 10748 / NRRL Y-17804)</name>
    <dbReference type="NCBI Taxonomy" id="698492"/>
    <lineage>
        <taxon>Eukaryota</taxon>
        <taxon>Fungi</taxon>
        <taxon>Dikarya</taxon>
        <taxon>Ascomycota</taxon>
        <taxon>Taphrinomycotina</taxon>
        <taxon>Taphrinomycotina incertae sedis</taxon>
        <taxon>Saitoella</taxon>
    </lineage>
</organism>
<gene>
    <name evidence="5" type="ORF">G7K_1010-t1</name>
</gene>
<protein>
    <recommendedName>
        <fullName evidence="4">DUF155 domain-containing protein</fullName>
    </recommendedName>
</protein>
<keyword evidence="3" id="KW-0472">Membrane</keyword>
<evidence type="ECO:0000313" key="5">
    <source>
        <dbReference type="EMBL" id="GAO46791.1"/>
    </source>
</evidence>
<evidence type="ECO:0000256" key="1">
    <source>
        <dbReference type="ARBA" id="ARBA00008306"/>
    </source>
</evidence>
<reference evidence="5 6" key="2">
    <citation type="journal article" date="2014" name="J. Gen. Appl. Microbiol.">
        <title>The early diverging ascomycetous budding yeast Saitoella complicata has three histone deacetylases belonging to the Clr6, Hos2, and Rpd3 lineages.</title>
        <authorList>
            <person name="Nishida H."/>
            <person name="Matsumoto T."/>
            <person name="Kondo S."/>
            <person name="Hamamoto M."/>
            <person name="Yoshikawa H."/>
        </authorList>
    </citation>
    <scope>NUCLEOTIDE SEQUENCE [LARGE SCALE GENOMIC DNA]</scope>
    <source>
        <strain evidence="5 6">NRRL Y-17804</strain>
    </source>
</reference>
<feature type="region of interest" description="Disordered" evidence="2">
    <location>
        <begin position="287"/>
        <end position="331"/>
    </location>
</feature>
<dbReference type="Pfam" id="PF02582">
    <property type="entry name" value="DUF155"/>
    <property type="match status" value="1"/>
</dbReference>
<dbReference type="OMA" id="NERCQVF"/>
<feature type="region of interest" description="Disordered" evidence="2">
    <location>
        <begin position="1"/>
        <end position="45"/>
    </location>
</feature>
<dbReference type="EMBL" id="BACD03000005">
    <property type="protein sequence ID" value="GAO46791.1"/>
    <property type="molecule type" value="Genomic_DNA"/>
</dbReference>
<feature type="transmembrane region" description="Helical" evidence="3">
    <location>
        <begin position="544"/>
        <end position="565"/>
    </location>
</feature>
<reference evidence="5 6" key="1">
    <citation type="journal article" date="2011" name="J. Gen. Appl. Microbiol.">
        <title>Draft genome sequencing of the enigmatic yeast Saitoella complicata.</title>
        <authorList>
            <person name="Nishida H."/>
            <person name="Hamamoto M."/>
            <person name="Sugiyama J."/>
        </authorList>
    </citation>
    <scope>NUCLEOTIDE SEQUENCE [LARGE SCALE GENOMIC DNA]</scope>
    <source>
        <strain evidence="5 6">NRRL Y-17804</strain>
    </source>
</reference>
<name>A0A0E9NAP6_SAICN</name>
<feature type="compositionally biased region" description="Acidic residues" evidence="2">
    <location>
        <begin position="15"/>
        <end position="24"/>
    </location>
</feature>
<keyword evidence="3" id="KW-1133">Transmembrane helix</keyword>
<keyword evidence="3" id="KW-0812">Transmembrane</keyword>